<dbReference type="InterPro" id="IPR005693">
    <property type="entry name" value="Mce"/>
</dbReference>
<dbReference type="PANTHER" id="PTHR33371">
    <property type="entry name" value="INTERMEMBRANE PHOSPHOLIPID TRANSPORT SYSTEM BINDING PROTEIN MLAD-RELATED"/>
    <property type="match status" value="1"/>
</dbReference>
<dbReference type="RefSeq" id="WP_123234071.1">
    <property type="nucleotide sequence ID" value="NZ_RJSG01000002.1"/>
</dbReference>
<dbReference type="InterPro" id="IPR052336">
    <property type="entry name" value="MlaD_Phospholipid_Transporter"/>
</dbReference>
<evidence type="ECO:0000256" key="1">
    <source>
        <dbReference type="SAM" id="Phobius"/>
    </source>
</evidence>
<dbReference type="Proteomes" id="UP000277094">
    <property type="component" value="Unassembled WGS sequence"/>
</dbReference>
<keyword evidence="1" id="KW-0812">Transmembrane</keyword>
<dbReference type="PANTHER" id="PTHR33371:SF19">
    <property type="entry name" value="MCE-FAMILY PROTEIN MCE4A"/>
    <property type="match status" value="1"/>
</dbReference>
<evidence type="ECO:0000313" key="5">
    <source>
        <dbReference type="Proteomes" id="UP000277094"/>
    </source>
</evidence>
<accession>A0A3N0DVC4</accession>
<gene>
    <name evidence="4" type="ORF">EFL95_11360</name>
</gene>
<dbReference type="GO" id="GO:0051701">
    <property type="term" value="P:biological process involved in interaction with host"/>
    <property type="evidence" value="ECO:0007669"/>
    <property type="project" value="TreeGrafter"/>
</dbReference>
<evidence type="ECO:0000313" key="4">
    <source>
        <dbReference type="EMBL" id="RNL79569.1"/>
    </source>
</evidence>
<sequence>MAQAVRKELTRRDLAVRGLAALVVLAIALTLLFMKSTGSLGGPKHVSAELRDAGGSLAKGADVKVRGVIVGRVTGIGPGADGGVRVNILISQNDLDMVPANVVARILPATVFGTSFVDLVPPKGSVAAKKGLRAGAVIPADKTQGTLELQQALDDIDSLVKAVGPAELASAIGSAAQALDGRGIKLGKTIDVANAYLAKLNPKMPLIRDDVRKLAENLELAQQVAPDLFQATNDALVTARTIVDEKASLATLISGGLTLTTQANTFVKANSADLIRFIDNSARLLDVVYANRHAGITEAFLTNKLLDDKLKTVLHDGFLNSVTTFNLDVPPYYTRADCPRFGAARGDNCTGAGRVGVSRMLSGGSR</sequence>
<organism evidence="4 5">
    <name type="scientific">Nocardioides marmorisolisilvae</name>
    <dbReference type="NCBI Taxonomy" id="1542737"/>
    <lineage>
        <taxon>Bacteria</taxon>
        <taxon>Bacillati</taxon>
        <taxon>Actinomycetota</taxon>
        <taxon>Actinomycetes</taxon>
        <taxon>Propionibacteriales</taxon>
        <taxon>Nocardioidaceae</taxon>
        <taxon>Nocardioides</taxon>
    </lineage>
</organism>
<dbReference type="Pfam" id="PF11887">
    <property type="entry name" value="Mce4_CUP1"/>
    <property type="match status" value="1"/>
</dbReference>
<feature type="domain" description="Mammalian cell entry C-terminal" evidence="3">
    <location>
        <begin position="130"/>
        <end position="346"/>
    </location>
</feature>
<keyword evidence="5" id="KW-1185">Reference proteome</keyword>
<dbReference type="InterPro" id="IPR003399">
    <property type="entry name" value="Mce/MlaD"/>
</dbReference>
<feature type="transmembrane region" description="Helical" evidence="1">
    <location>
        <begin position="14"/>
        <end position="34"/>
    </location>
</feature>
<dbReference type="OrthoDB" id="3460188at2"/>
<keyword evidence="1" id="KW-0472">Membrane</keyword>
<dbReference type="EMBL" id="RJSG01000002">
    <property type="protein sequence ID" value="RNL79569.1"/>
    <property type="molecule type" value="Genomic_DNA"/>
</dbReference>
<proteinExistence type="predicted"/>
<dbReference type="NCBIfam" id="TIGR00996">
    <property type="entry name" value="Mtu_fam_mce"/>
    <property type="match status" value="1"/>
</dbReference>
<dbReference type="InterPro" id="IPR024516">
    <property type="entry name" value="Mce_C"/>
</dbReference>
<feature type="domain" description="Mce/MlaD" evidence="2">
    <location>
        <begin position="43"/>
        <end position="122"/>
    </location>
</feature>
<evidence type="ECO:0000259" key="2">
    <source>
        <dbReference type="Pfam" id="PF02470"/>
    </source>
</evidence>
<dbReference type="GO" id="GO:0005576">
    <property type="term" value="C:extracellular region"/>
    <property type="evidence" value="ECO:0007669"/>
    <property type="project" value="TreeGrafter"/>
</dbReference>
<evidence type="ECO:0000259" key="3">
    <source>
        <dbReference type="Pfam" id="PF11887"/>
    </source>
</evidence>
<name>A0A3N0DVC4_9ACTN</name>
<protein>
    <submittedName>
        <fullName evidence="4">MCE family protein</fullName>
    </submittedName>
</protein>
<dbReference type="Pfam" id="PF02470">
    <property type="entry name" value="MlaD"/>
    <property type="match status" value="1"/>
</dbReference>
<dbReference type="AlphaFoldDB" id="A0A3N0DVC4"/>
<comment type="caution">
    <text evidence="4">The sequence shown here is derived from an EMBL/GenBank/DDBJ whole genome shotgun (WGS) entry which is preliminary data.</text>
</comment>
<keyword evidence="1" id="KW-1133">Transmembrane helix</keyword>
<reference evidence="4 5" key="1">
    <citation type="submission" date="2018-11" db="EMBL/GenBank/DDBJ databases">
        <authorList>
            <person name="Li F."/>
        </authorList>
    </citation>
    <scope>NUCLEOTIDE SEQUENCE [LARGE SCALE GENOMIC DNA]</scope>
    <source>
        <strain evidence="4 5">KIS18-7</strain>
    </source>
</reference>